<dbReference type="PANTHER" id="PTHR22842">
    <property type="entry name" value="WD40 REPEAT PROTEIN"/>
    <property type="match status" value="1"/>
</dbReference>
<dbReference type="OrthoDB" id="1068471at2759"/>
<dbReference type="GO" id="GO:0071013">
    <property type="term" value="C:catalytic step 2 spliceosome"/>
    <property type="evidence" value="ECO:0007669"/>
    <property type="project" value="TreeGrafter"/>
</dbReference>
<dbReference type="STRING" id="1754191.A0A1Y1V8E3"/>
<feature type="repeat" description="WD" evidence="6">
    <location>
        <begin position="101"/>
        <end position="142"/>
    </location>
</feature>
<dbReference type="InterPro" id="IPR020472">
    <property type="entry name" value="WD40_PAC1"/>
</dbReference>
<dbReference type="InterPro" id="IPR015943">
    <property type="entry name" value="WD40/YVTN_repeat-like_dom_sf"/>
</dbReference>
<dbReference type="GO" id="GO:0045292">
    <property type="term" value="P:mRNA cis splicing, via spliceosome"/>
    <property type="evidence" value="ECO:0007669"/>
    <property type="project" value="EnsemblFungi"/>
</dbReference>
<dbReference type="Pfam" id="PF00400">
    <property type="entry name" value="WD40"/>
    <property type="match status" value="6"/>
</dbReference>
<dbReference type="CDD" id="cd00200">
    <property type="entry name" value="WD40"/>
    <property type="match status" value="1"/>
</dbReference>
<dbReference type="PRINTS" id="PR00320">
    <property type="entry name" value="GPROTEINBRPT"/>
</dbReference>
<keyword evidence="8" id="KW-1185">Reference proteome</keyword>
<dbReference type="PROSITE" id="PS50294">
    <property type="entry name" value="WD_REPEATS_REGION"/>
    <property type="match status" value="4"/>
</dbReference>
<dbReference type="InterPro" id="IPR051980">
    <property type="entry name" value="WD_repeat_MORG1"/>
</dbReference>
<evidence type="ECO:0000256" key="5">
    <source>
        <dbReference type="ARBA" id="ARBA00038145"/>
    </source>
</evidence>
<comment type="caution">
    <text evidence="7">The sequence shown here is derived from an EMBL/GenBank/DDBJ whole genome shotgun (WGS) entry which is preliminary data.</text>
</comment>
<feature type="repeat" description="WD" evidence="6">
    <location>
        <begin position="11"/>
        <end position="44"/>
    </location>
</feature>
<evidence type="ECO:0000256" key="2">
    <source>
        <dbReference type="ARBA" id="ARBA00022490"/>
    </source>
</evidence>
<dbReference type="SUPFAM" id="SSF50978">
    <property type="entry name" value="WD40 repeat-like"/>
    <property type="match status" value="1"/>
</dbReference>
<organism evidence="7 8">
    <name type="scientific">Piromyces finnis</name>
    <dbReference type="NCBI Taxonomy" id="1754191"/>
    <lineage>
        <taxon>Eukaryota</taxon>
        <taxon>Fungi</taxon>
        <taxon>Fungi incertae sedis</taxon>
        <taxon>Chytridiomycota</taxon>
        <taxon>Chytridiomycota incertae sedis</taxon>
        <taxon>Neocallimastigomycetes</taxon>
        <taxon>Neocallimastigales</taxon>
        <taxon>Neocallimastigaceae</taxon>
        <taxon>Piromyces</taxon>
    </lineage>
</organism>
<keyword evidence="4" id="KW-0677">Repeat</keyword>
<gene>
    <name evidence="7" type="ORF">BCR36DRAFT_583766</name>
</gene>
<evidence type="ECO:0000256" key="3">
    <source>
        <dbReference type="ARBA" id="ARBA00022574"/>
    </source>
</evidence>
<dbReference type="GO" id="GO:0005737">
    <property type="term" value="C:cytoplasm"/>
    <property type="evidence" value="ECO:0007669"/>
    <property type="project" value="UniProtKB-SubCell"/>
</dbReference>
<dbReference type="Proteomes" id="UP000193719">
    <property type="component" value="Unassembled WGS sequence"/>
</dbReference>
<evidence type="ECO:0000256" key="6">
    <source>
        <dbReference type="PROSITE-ProRule" id="PRU00221"/>
    </source>
</evidence>
<dbReference type="InterPro" id="IPR001680">
    <property type="entry name" value="WD40_rpt"/>
</dbReference>
<comment type="similarity">
    <text evidence="5">Belongs to the WD repeat MORG1 family.</text>
</comment>
<keyword evidence="2" id="KW-0963">Cytoplasm</keyword>
<evidence type="ECO:0000313" key="7">
    <source>
        <dbReference type="EMBL" id="ORX49699.1"/>
    </source>
</evidence>
<accession>A0A1Y1V8E3</accession>
<dbReference type="AlphaFoldDB" id="A0A1Y1V8E3"/>
<feature type="repeat" description="WD" evidence="6">
    <location>
        <begin position="59"/>
        <end position="100"/>
    </location>
</feature>
<feature type="repeat" description="WD" evidence="6">
    <location>
        <begin position="269"/>
        <end position="302"/>
    </location>
</feature>
<sequence length="302" mass="33778">MKLPTKQKQILEGHYGPVNVAYFNNDGQYVLSGGQDKSVKLWSILKDNQGEKGICLKTYTGHGREIYDIAITNDNSKFATCGGDKSVFLWDVMSGKTIRRFQGHYQRINCVDFNHEASVIVSGSNDMSIRIWDCRSNSRMPIQILEDAKDSITSLQVSDHEILASSVDGYIRIYDIRMGSLISDRIGLPISYCSFSTDGNCILASSLNSKLYLIDKENGQILNSYEGHKNKEYKLISCLDNTDAYVISGSEDGKIIYWDLVDGTKAETVEAHKKVVTSVKYHPNNAYLLSASHDGTIKIWST</sequence>
<dbReference type="PANTHER" id="PTHR22842:SF3">
    <property type="entry name" value="WD REPEAT DOMAIN-CONTAINING PROTEIN 83"/>
    <property type="match status" value="1"/>
</dbReference>
<dbReference type="SMART" id="SM00320">
    <property type="entry name" value="WD40"/>
    <property type="match status" value="7"/>
</dbReference>
<dbReference type="InterPro" id="IPR036322">
    <property type="entry name" value="WD40_repeat_dom_sf"/>
</dbReference>
<dbReference type="Gene3D" id="2.130.10.10">
    <property type="entry name" value="YVTN repeat-like/Quinoprotein amine dehydrogenase"/>
    <property type="match status" value="2"/>
</dbReference>
<name>A0A1Y1V8E3_9FUNG</name>
<evidence type="ECO:0000313" key="8">
    <source>
        <dbReference type="Proteomes" id="UP000193719"/>
    </source>
</evidence>
<keyword evidence="3 6" id="KW-0853">WD repeat</keyword>
<evidence type="ECO:0000256" key="4">
    <source>
        <dbReference type="ARBA" id="ARBA00022737"/>
    </source>
</evidence>
<reference evidence="7 8" key="2">
    <citation type="submission" date="2016-08" db="EMBL/GenBank/DDBJ databases">
        <title>Pervasive Adenine N6-methylation of Active Genes in Fungi.</title>
        <authorList>
            <consortium name="DOE Joint Genome Institute"/>
            <person name="Mondo S.J."/>
            <person name="Dannebaum R.O."/>
            <person name="Kuo R.C."/>
            <person name="Labutti K."/>
            <person name="Haridas S."/>
            <person name="Kuo A."/>
            <person name="Salamov A."/>
            <person name="Ahrendt S.R."/>
            <person name="Lipzen A."/>
            <person name="Sullivan W."/>
            <person name="Andreopoulos W.B."/>
            <person name="Clum A."/>
            <person name="Lindquist E."/>
            <person name="Daum C."/>
            <person name="Ramamoorthy G.K."/>
            <person name="Gryganskyi A."/>
            <person name="Culley D."/>
            <person name="Magnuson J.K."/>
            <person name="James T.Y."/>
            <person name="O'Malley M.A."/>
            <person name="Stajich J.E."/>
            <person name="Spatafora J.W."/>
            <person name="Visel A."/>
            <person name="Grigoriev I.V."/>
        </authorList>
    </citation>
    <scope>NUCLEOTIDE SEQUENCE [LARGE SCALE GENOMIC DNA]</scope>
    <source>
        <strain evidence="8">finn</strain>
    </source>
</reference>
<protein>
    <submittedName>
        <fullName evidence="7">WD40 repeat-like protein</fullName>
    </submittedName>
</protein>
<reference evidence="7 8" key="1">
    <citation type="submission" date="2016-08" db="EMBL/GenBank/DDBJ databases">
        <title>Genomes of anaerobic fungi encode conserved fungal cellulosomes for biomass hydrolysis.</title>
        <authorList>
            <consortium name="DOE Joint Genome Institute"/>
            <person name="Haitjema C.H."/>
            <person name="Gilmore S.P."/>
            <person name="Henske J.K."/>
            <person name="Solomon K.V."/>
            <person name="De Groot R."/>
            <person name="Kuo A."/>
            <person name="Mondo S.J."/>
            <person name="Salamov A.A."/>
            <person name="Labutti K."/>
            <person name="Zhao Z."/>
            <person name="Chiniquy J."/>
            <person name="Barry K."/>
            <person name="Brewer H.M."/>
            <person name="Purvine S.O."/>
            <person name="Wright A.T."/>
            <person name="Boxma B."/>
            <person name="Van Alen T."/>
            <person name="Hackstein J.H."/>
            <person name="Baker S.E."/>
            <person name="Grigoriev I.V."/>
            <person name="O'Malley M.A."/>
        </authorList>
    </citation>
    <scope>NUCLEOTIDE SEQUENCE [LARGE SCALE GENOMIC DNA]</scope>
    <source>
        <strain evidence="8">finn</strain>
    </source>
</reference>
<comment type="subcellular location">
    <subcellularLocation>
        <location evidence="1">Cytoplasm</location>
    </subcellularLocation>
</comment>
<evidence type="ECO:0000256" key="1">
    <source>
        <dbReference type="ARBA" id="ARBA00004496"/>
    </source>
</evidence>
<dbReference type="PROSITE" id="PS50082">
    <property type="entry name" value="WD_REPEATS_2"/>
    <property type="match status" value="5"/>
</dbReference>
<feature type="repeat" description="WD" evidence="6">
    <location>
        <begin position="245"/>
        <end position="268"/>
    </location>
</feature>
<proteinExistence type="inferred from homology"/>
<dbReference type="EMBL" id="MCFH01000023">
    <property type="protein sequence ID" value="ORX49699.1"/>
    <property type="molecule type" value="Genomic_DNA"/>
</dbReference>